<evidence type="ECO:0000313" key="2">
    <source>
        <dbReference type="Proteomes" id="UP000194474"/>
    </source>
</evidence>
<gene>
    <name evidence="1" type="ORF">SAMN06295905_3195</name>
</gene>
<keyword evidence="2" id="KW-1185">Reference proteome</keyword>
<dbReference type="OrthoDB" id="5141316at2"/>
<accession>A0A1Y6GDL8</accession>
<proteinExistence type="predicted"/>
<name>A0A1Y6GDL8_9HYPH</name>
<organism evidence="1 2">
    <name type="scientific">Devosia lucknowensis</name>
    <dbReference type="NCBI Taxonomy" id="1096929"/>
    <lineage>
        <taxon>Bacteria</taxon>
        <taxon>Pseudomonadati</taxon>
        <taxon>Pseudomonadota</taxon>
        <taxon>Alphaproteobacteria</taxon>
        <taxon>Hyphomicrobiales</taxon>
        <taxon>Devosiaceae</taxon>
        <taxon>Devosia</taxon>
    </lineage>
</organism>
<dbReference type="EMBL" id="FXWK01000002">
    <property type="protein sequence ID" value="SMQ85900.1"/>
    <property type="molecule type" value="Genomic_DNA"/>
</dbReference>
<dbReference type="Proteomes" id="UP000194474">
    <property type="component" value="Unassembled WGS sequence"/>
</dbReference>
<protein>
    <recommendedName>
        <fullName evidence="3">HEPN/Toprim N-terminal domain-containing protein</fullName>
    </recommendedName>
</protein>
<evidence type="ECO:0000313" key="1">
    <source>
        <dbReference type="EMBL" id="SMQ85900.1"/>
    </source>
</evidence>
<reference evidence="2" key="1">
    <citation type="submission" date="2017-04" db="EMBL/GenBank/DDBJ databases">
        <authorList>
            <person name="Varghese N."/>
            <person name="Submissions S."/>
        </authorList>
    </citation>
    <scope>NUCLEOTIDE SEQUENCE [LARGE SCALE GENOMIC DNA]</scope>
</reference>
<dbReference type="RefSeq" id="WP_086471528.1">
    <property type="nucleotide sequence ID" value="NZ_FXWK01000002.1"/>
</dbReference>
<sequence length="403" mass="45619">MRQASIEVRFVGSFEIYADAVPFRDTELNWQGWCEILFSSDDFHVLSGDLAHSVVVDEIGGGDSELTYQYLHASADLVRRRLHLQGYTADRCRTLWERAASDYAELRKRVELKLDQQAYADSAVPIQFEEWVSQRAAGQPSDRNDIEPIDPMAALALHIDIFHPTSIWTDLTELDIGASFDKSLPLDVNLSSDFDHSDYVEPIVRVLILTEGKTDTRILSAALQQFYPEFRDVYQFMDFEGFKVEGSASALTRMVKSFAGARFREHTIALFDNDVAGHIEKAHLDSIELPANIKAMTMPDLDFARSYPTLGPEGSRTMDVNRSACAIEMFLGEALQQPGGEFVPVRWTAWKREMGLYQGEVDAKDLVTSRFLDAVAAEPNPQELRRRFPEMDKLLNAIFEAFN</sequence>
<evidence type="ECO:0008006" key="3">
    <source>
        <dbReference type="Google" id="ProtNLM"/>
    </source>
</evidence>
<dbReference type="AlphaFoldDB" id="A0A1Y6GDL8"/>